<evidence type="ECO:0000256" key="1">
    <source>
        <dbReference type="SAM" id="SignalP"/>
    </source>
</evidence>
<feature type="signal peptide" evidence="1">
    <location>
        <begin position="1"/>
        <end position="18"/>
    </location>
</feature>
<evidence type="ECO:0000313" key="2">
    <source>
        <dbReference type="EMBL" id="NJC34320.1"/>
    </source>
</evidence>
<protein>
    <submittedName>
        <fullName evidence="2">Uncharacterized protein</fullName>
    </submittedName>
</protein>
<gene>
    <name evidence="2" type="ORF">GGR88_001794</name>
</gene>
<dbReference type="RefSeq" id="WP_209023228.1">
    <property type="nucleotide sequence ID" value="NZ_JAATJE010000001.1"/>
</dbReference>
<dbReference type="NCBIfam" id="NF047636">
    <property type="entry name" value="CC_3452_fam"/>
    <property type="match status" value="1"/>
</dbReference>
<dbReference type="InterPro" id="IPR058513">
    <property type="entry name" value="DUF8200"/>
</dbReference>
<name>A0ABX0XM58_9SPHN</name>
<keyword evidence="1" id="KW-0732">Signal</keyword>
<reference evidence="2 3" key="1">
    <citation type="submission" date="2020-03" db="EMBL/GenBank/DDBJ databases">
        <title>Genomic Encyclopedia of Type Strains, Phase IV (KMG-IV): sequencing the most valuable type-strain genomes for metagenomic binning, comparative biology and taxonomic classification.</title>
        <authorList>
            <person name="Goeker M."/>
        </authorList>
    </citation>
    <scope>NUCLEOTIDE SEQUENCE [LARGE SCALE GENOMIC DNA]</scope>
    <source>
        <strain evidence="2 3">DSM 27651</strain>
    </source>
</reference>
<dbReference type="InterPro" id="IPR058067">
    <property type="entry name" value="CC_3452-like"/>
</dbReference>
<organism evidence="2 3">
    <name type="scientific">Sphingomonas jejuensis</name>
    <dbReference type="NCBI Taxonomy" id="904715"/>
    <lineage>
        <taxon>Bacteria</taxon>
        <taxon>Pseudomonadati</taxon>
        <taxon>Pseudomonadota</taxon>
        <taxon>Alphaproteobacteria</taxon>
        <taxon>Sphingomonadales</taxon>
        <taxon>Sphingomonadaceae</taxon>
        <taxon>Sphingomonas</taxon>
    </lineage>
</organism>
<sequence length="98" mass="10196">MRLPLLAAAMMIAAPAAAQTAPTHSVRLAAAPEQGRVVVRDVLWTCAGNSCTGGRSDSRPAIVCQSVARRFGAVDAFAVGDRVFDAAELERCNGAAQR</sequence>
<accession>A0ABX0XM58</accession>
<dbReference type="Pfam" id="PF26624">
    <property type="entry name" value="DUF8200"/>
    <property type="match status" value="1"/>
</dbReference>
<feature type="chain" id="PRO_5047111332" evidence="1">
    <location>
        <begin position="19"/>
        <end position="98"/>
    </location>
</feature>
<evidence type="ECO:0000313" key="3">
    <source>
        <dbReference type="Proteomes" id="UP000734218"/>
    </source>
</evidence>
<comment type="caution">
    <text evidence="2">The sequence shown here is derived from an EMBL/GenBank/DDBJ whole genome shotgun (WGS) entry which is preliminary data.</text>
</comment>
<proteinExistence type="predicted"/>
<dbReference type="EMBL" id="JAATJE010000001">
    <property type="protein sequence ID" value="NJC34320.1"/>
    <property type="molecule type" value="Genomic_DNA"/>
</dbReference>
<dbReference type="Proteomes" id="UP000734218">
    <property type="component" value="Unassembled WGS sequence"/>
</dbReference>
<keyword evidence="3" id="KW-1185">Reference proteome</keyword>